<dbReference type="CDD" id="cd07576">
    <property type="entry name" value="R-amidase_like"/>
    <property type="match status" value="1"/>
</dbReference>
<dbReference type="RefSeq" id="WP_136600162.1">
    <property type="nucleotide sequence ID" value="NZ_STGV01000007.1"/>
</dbReference>
<dbReference type="PROSITE" id="PS50263">
    <property type="entry name" value="CN_HYDROLASE"/>
    <property type="match status" value="1"/>
</dbReference>
<organism evidence="3 4">
    <name type="scientific">Peteryoungia ipomoeae</name>
    <dbReference type="NCBI Taxonomy" id="1210932"/>
    <lineage>
        <taxon>Bacteria</taxon>
        <taxon>Pseudomonadati</taxon>
        <taxon>Pseudomonadota</taxon>
        <taxon>Alphaproteobacteria</taxon>
        <taxon>Hyphomicrobiales</taxon>
        <taxon>Rhizobiaceae</taxon>
        <taxon>Peteryoungia</taxon>
    </lineage>
</organism>
<dbReference type="InterPro" id="IPR044083">
    <property type="entry name" value="RamA-like"/>
</dbReference>
<name>A0A4S8NZM8_9HYPH</name>
<feature type="domain" description="CN hydrolase" evidence="2">
    <location>
        <begin position="1"/>
        <end position="238"/>
    </location>
</feature>
<gene>
    <name evidence="3" type="ORF">FAA97_19120</name>
</gene>
<dbReference type="EMBL" id="STGV01000007">
    <property type="protein sequence ID" value="THV20704.1"/>
    <property type="molecule type" value="Genomic_DNA"/>
</dbReference>
<sequence>MLIALYQMQPLVGDIPGNLGKIAQAALAAAELGAELLVTPELATSGYAQGPGFQKLAQDREGSIIDALREMAADCGMAICTGFPERDGSRVYNTAVLVRPDGSAEFTRKIHLYGEAERAAFAVGQAPPSVFEVNGIRTGMVICYDVEFPETVRSLALAGAELVLVPTALPQGPVSRRIAETLVPTRALENGLFIAYADLCGQEGQMTYGGWSGIYAPDGDVLARAGARETLLVVDIDPEGYAEAKAQNPYLRDRRPGLYRLG</sequence>
<dbReference type="PROSITE" id="PS01227">
    <property type="entry name" value="UPF0012"/>
    <property type="match status" value="1"/>
</dbReference>
<proteinExistence type="inferred from homology"/>
<dbReference type="GO" id="GO:0016787">
    <property type="term" value="F:hydrolase activity"/>
    <property type="evidence" value="ECO:0007669"/>
    <property type="project" value="UniProtKB-KW"/>
</dbReference>
<dbReference type="AlphaFoldDB" id="A0A4S8NZM8"/>
<dbReference type="PANTHER" id="PTHR23088">
    <property type="entry name" value="NITRILASE-RELATED"/>
    <property type="match status" value="1"/>
</dbReference>
<dbReference type="InterPro" id="IPR001110">
    <property type="entry name" value="UPF0012_CS"/>
</dbReference>
<evidence type="ECO:0000313" key="4">
    <source>
        <dbReference type="Proteomes" id="UP000308828"/>
    </source>
</evidence>
<dbReference type="InterPro" id="IPR003010">
    <property type="entry name" value="C-N_Hydrolase"/>
</dbReference>
<comment type="similarity">
    <text evidence="1">Belongs to the carbon-nitrogen hydrolase superfamily. NIT1/NIT2 family.</text>
</comment>
<evidence type="ECO:0000259" key="2">
    <source>
        <dbReference type="PROSITE" id="PS50263"/>
    </source>
</evidence>
<reference evidence="3 4" key="1">
    <citation type="submission" date="2019-04" db="EMBL/GenBank/DDBJ databases">
        <title>Genome sequence of strain shin9-1.</title>
        <authorList>
            <person name="Gao J."/>
            <person name="Sun J."/>
        </authorList>
    </citation>
    <scope>NUCLEOTIDE SEQUENCE [LARGE SCALE GENOMIC DNA]</scope>
    <source>
        <strain evidence="4">shin9-1</strain>
    </source>
</reference>
<dbReference type="PANTHER" id="PTHR23088:SF27">
    <property type="entry name" value="DEAMINATED GLUTATHIONE AMIDASE"/>
    <property type="match status" value="1"/>
</dbReference>
<dbReference type="Proteomes" id="UP000308828">
    <property type="component" value="Unassembled WGS sequence"/>
</dbReference>
<dbReference type="Gene3D" id="3.60.110.10">
    <property type="entry name" value="Carbon-nitrogen hydrolase"/>
    <property type="match status" value="1"/>
</dbReference>
<keyword evidence="3" id="KW-0378">Hydrolase</keyword>
<dbReference type="Pfam" id="PF00795">
    <property type="entry name" value="CN_hydrolase"/>
    <property type="match status" value="1"/>
</dbReference>
<evidence type="ECO:0000256" key="1">
    <source>
        <dbReference type="ARBA" id="ARBA00010613"/>
    </source>
</evidence>
<dbReference type="OrthoDB" id="9811121at2"/>
<accession>A0A4S8NZM8</accession>
<keyword evidence="4" id="KW-1185">Reference proteome</keyword>
<dbReference type="InterPro" id="IPR036526">
    <property type="entry name" value="C-N_Hydrolase_sf"/>
</dbReference>
<comment type="caution">
    <text evidence="3">The sequence shown here is derived from an EMBL/GenBank/DDBJ whole genome shotgun (WGS) entry which is preliminary data.</text>
</comment>
<protein>
    <submittedName>
        <fullName evidence="3">Carbon-nitrogen hydrolase family protein</fullName>
    </submittedName>
</protein>
<dbReference type="SUPFAM" id="SSF56317">
    <property type="entry name" value="Carbon-nitrogen hydrolase"/>
    <property type="match status" value="1"/>
</dbReference>
<evidence type="ECO:0000313" key="3">
    <source>
        <dbReference type="EMBL" id="THV20704.1"/>
    </source>
</evidence>